<dbReference type="eggNOG" id="ENOG5032S22">
    <property type="taxonomic scope" value="Bacteria"/>
</dbReference>
<dbReference type="KEGG" id="mne:D174_22315"/>
<gene>
    <name evidence="2" type="ORF">D174_22315</name>
</gene>
<dbReference type="HOGENOM" id="CLU_080421_0_0_11"/>
<dbReference type="Proteomes" id="UP000018763">
    <property type="component" value="Chromosome"/>
</dbReference>
<evidence type="ECO:0000313" key="3">
    <source>
        <dbReference type="Proteomes" id="UP000018763"/>
    </source>
</evidence>
<evidence type="ECO:0000313" key="2">
    <source>
        <dbReference type="EMBL" id="AHC28066.1"/>
    </source>
</evidence>
<keyword evidence="1" id="KW-0472">Membrane</keyword>
<organism evidence="2 3">
    <name type="scientific">Mycolicibacterium neoaurum VKM Ac-1815D</name>
    <dbReference type="NCBI Taxonomy" id="700508"/>
    <lineage>
        <taxon>Bacteria</taxon>
        <taxon>Bacillati</taxon>
        <taxon>Actinomycetota</taxon>
        <taxon>Actinomycetes</taxon>
        <taxon>Mycobacteriales</taxon>
        <taxon>Mycobacteriaceae</taxon>
        <taxon>Mycolicibacterium</taxon>
    </lineage>
</organism>
<feature type="transmembrane region" description="Helical" evidence="1">
    <location>
        <begin position="202"/>
        <end position="223"/>
    </location>
</feature>
<proteinExistence type="predicted"/>
<protein>
    <submittedName>
        <fullName evidence="2">Uncharacterized protein</fullName>
    </submittedName>
</protein>
<sequence>MLLVAAFVRGPAALLHRSFPEYADADGMPDAVTSALTRFLSSSAPALPPELARLCDYWLQWHAIKIGISIALVMSFAILAGACWTRYLGGSGRGTASHGFAANVAGTLAILAGWLLAINIQATAVPLVALLPWIPPGTLPADTLADSPAMTELLEQVSRYHWVLAVGTAALAALSSAGAVASWRRRTAARGRDRRAARMYTALLTVTSLNVVAGLLAAAYSVISAMDPDASLHAILGMG</sequence>
<reference evidence="2 3" key="1">
    <citation type="journal article" date="2014" name="Genome Announc.">
        <title>Complete Genome Sequence of Sterol-Transforming Mycobacterium neoaurum Strain VKM Ac-1815D.</title>
        <authorList>
            <person name="Shtratnikova V.Y."/>
            <person name="Bragin E.Y."/>
            <person name="Dovbnya D.V."/>
            <person name="Pekov Y.A."/>
            <person name="Schelkunov M.I."/>
            <person name="Strizhov N."/>
            <person name="Ivashina T.V."/>
            <person name="Ashapkin V.V."/>
            <person name="Donova M.V."/>
        </authorList>
    </citation>
    <scope>NUCLEOTIDE SEQUENCE [LARGE SCALE GENOMIC DNA]</scope>
    <source>
        <strain evidence="2 3">VKM Ac-1815D</strain>
    </source>
</reference>
<dbReference type="EMBL" id="CP006936">
    <property type="protein sequence ID" value="AHC28066.1"/>
    <property type="molecule type" value="Genomic_DNA"/>
</dbReference>
<dbReference type="AlphaFoldDB" id="V5XJL5"/>
<feature type="transmembrane region" description="Helical" evidence="1">
    <location>
        <begin position="66"/>
        <end position="88"/>
    </location>
</feature>
<accession>V5XJL5</accession>
<keyword evidence="1" id="KW-1133">Transmembrane helix</keyword>
<keyword evidence="3" id="KW-1185">Reference proteome</keyword>
<name>V5XJL5_MYCNE</name>
<feature type="transmembrane region" description="Helical" evidence="1">
    <location>
        <begin position="160"/>
        <end position="181"/>
    </location>
</feature>
<keyword evidence="1" id="KW-0812">Transmembrane</keyword>
<feature type="transmembrane region" description="Helical" evidence="1">
    <location>
        <begin position="100"/>
        <end position="122"/>
    </location>
</feature>
<evidence type="ECO:0000256" key="1">
    <source>
        <dbReference type="SAM" id="Phobius"/>
    </source>
</evidence>